<feature type="domain" description="VWFA" evidence="2">
    <location>
        <begin position="217"/>
        <end position="383"/>
    </location>
</feature>
<dbReference type="EMBL" id="BAAALN010000006">
    <property type="protein sequence ID" value="GAA1239539.1"/>
    <property type="molecule type" value="Genomic_DNA"/>
</dbReference>
<evidence type="ECO:0000256" key="1">
    <source>
        <dbReference type="SAM" id="MobiDB-lite"/>
    </source>
</evidence>
<dbReference type="PIRSF" id="PIRSF010256">
    <property type="entry name" value="CoxE_vWa"/>
    <property type="match status" value="1"/>
</dbReference>
<dbReference type="Proteomes" id="UP001500653">
    <property type="component" value="Unassembled WGS sequence"/>
</dbReference>
<dbReference type="RefSeq" id="WP_344056377.1">
    <property type="nucleotide sequence ID" value="NZ_BAAALN010000006.1"/>
</dbReference>
<proteinExistence type="predicted"/>
<name>A0ABN1W8Q3_9PSEU</name>
<evidence type="ECO:0000313" key="3">
    <source>
        <dbReference type="EMBL" id="GAA1239539.1"/>
    </source>
</evidence>
<dbReference type="PANTHER" id="PTHR39338:SF6">
    <property type="entry name" value="BLL5662 PROTEIN"/>
    <property type="match status" value="1"/>
</dbReference>
<dbReference type="SUPFAM" id="SSF53300">
    <property type="entry name" value="vWA-like"/>
    <property type="match status" value="1"/>
</dbReference>
<feature type="region of interest" description="Disordered" evidence="1">
    <location>
        <begin position="101"/>
        <end position="132"/>
    </location>
</feature>
<comment type="caution">
    <text evidence="3">The sequence shown here is derived from an EMBL/GenBank/DDBJ whole genome shotgun (WGS) entry which is preliminary data.</text>
</comment>
<evidence type="ECO:0000259" key="2">
    <source>
        <dbReference type="SMART" id="SM00327"/>
    </source>
</evidence>
<dbReference type="InterPro" id="IPR008912">
    <property type="entry name" value="Uncharacterised_CoxE"/>
</dbReference>
<evidence type="ECO:0000313" key="4">
    <source>
        <dbReference type="Proteomes" id="UP001500653"/>
    </source>
</evidence>
<dbReference type="InterPro" id="IPR002035">
    <property type="entry name" value="VWF_A"/>
</dbReference>
<reference evidence="3 4" key="1">
    <citation type="journal article" date="2019" name="Int. J. Syst. Evol. Microbiol.">
        <title>The Global Catalogue of Microorganisms (GCM) 10K type strain sequencing project: providing services to taxonomists for standard genome sequencing and annotation.</title>
        <authorList>
            <consortium name="The Broad Institute Genomics Platform"/>
            <consortium name="The Broad Institute Genome Sequencing Center for Infectious Disease"/>
            <person name="Wu L."/>
            <person name="Ma J."/>
        </authorList>
    </citation>
    <scope>NUCLEOTIDE SEQUENCE [LARGE SCALE GENOMIC DNA]</scope>
    <source>
        <strain evidence="3 4">JCM 13023</strain>
    </source>
</reference>
<accession>A0ABN1W8Q3</accession>
<dbReference type="Pfam" id="PF05762">
    <property type="entry name" value="VWA_CoxE"/>
    <property type="match status" value="1"/>
</dbReference>
<organism evidence="3 4">
    <name type="scientific">Prauserella halophila</name>
    <dbReference type="NCBI Taxonomy" id="185641"/>
    <lineage>
        <taxon>Bacteria</taxon>
        <taxon>Bacillati</taxon>
        <taxon>Actinomycetota</taxon>
        <taxon>Actinomycetes</taxon>
        <taxon>Pseudonocardiales</taxon>
        <taxon>Pseudonocardiaceae</taxon>
        <taxon>Prauserella</taxon>
    </lineage>
</organism>
<sequence length="392" mass="42744">MTTSGGHSGSHRGAGVVAERIDDAPTALVGFARALAAAGVSVCSTRTATFLTAAAALRYDEPGAIYWAGRLSLASSPDDLAIYDAVFATYFSLDPEHDQSTVRRQAPVLQASVPLTEDSESREEPKEDSYALPPVVRARASAEEVLRNRDLASLSRAEKQEMARLLELLRPGLPERKSRRRRSHATGRIDPRRTVRAMFAAGGELAVPRRHRRRTRPRRIVLLIDVSGSMAPYADALLRFAHVVARYRPNASEVFTIGTRLTRITRSITMRDPDAALRAAADTIPDYSGGTRLGEVLHAFVDRWGHRGTARGNVVVIFSDGWERGAADELAEQVARLGRLARAVVWVNPHKGATDYAPVQSGIVAVLPHIDHFVAGHSLAALEELLDVIRHA</sequence>
<protein>
    <submittedName>
        <fullName evidence="3">VWA domain-containing protein</fullName>
    </submittedName>
</protein>
<dbReference type="InterPro" id="IPR011195">
    <property type="entry name" value="UCP010256"/>
</dbReference>
<dbReference type="SMART" id="SM00327">
    <property type="entry name" value="VWA"/>
    <property type="match status" value="1"/>
</dbReference>
<gene>
    <name evidence="3" type="ORF">GCM10009676_25300</name>
</gene>
<dbReference type="CDD" id="cd00198">
    <property type="entry name" value="vWFA"/>
    <property type="match status" value="1"/>
</dbReference>
<keyword evidence="4" id="KW-1185">Reference proteome</keyword>
<dbReference type="PANTHER" id="PTHR39338">
    <property type="entry name" value="BLL5662 PROTEIN-RELATED"/>
    <property type="match status" value="1"/>
</dbReference>
<dbReference type="InterPro" id="IPR036465">
    <property type="entry name" value="vWFA_dom_sf"/>
</dbReference>
<dbReference type="Gene3D" id="3.40.50.410">
    <property type="entry name" value="von Willebrand factor, type A domain"/>
    <property type="match status" value="1"/>
</dbReference>